<comment type="caution">
    <text evidence="11">The sequence shown here is derived from an EMBL/GenBank/DDBJ whole genome shotgun (WGS) entry which is preliminary data.</text>
</comment>
<dbReference type="Proteomes" id="UP000287296">
    <property type="component" value="Unassembled WGS sequence"/>
</dbReference>
<gene>
    <name evidence="11" type="ORF">D5F11_011925</name>
</gene>
<dbReference type="RefSeq" id="WP_120115575.1">
    <property type="nucleotide sequence ID" value="NZ_QYTW02000010.1"/>
</dbReference>
<evidence type="ECO:0000256" key="3">
    <source>
        <dbReference type="ARBA" id="ARBA00012421"/>
    </source>
</evidence>
<dbReference type="Gene3D" id="3.40.640.10">
    <property type="entry name" value="Type I PLP-dependent aspartate aminotransferase-like (Major domain)"/>
    <property type="match status" value="1"/>
</dbReference>
<dbReference type="InterPro" id="IPR002129">
    <property type="entry name" value="PyrdxlP-dep_de-COase"/>
</dbReference>
<evidence type="ECO:0000256" key="6">
    <source>
        <dbReference type="ARBA" id="ARBA00023239"/>
    </source>
</evidence>
<keyword evidence="4 10" id="KW-0210">Decarboxylase</keyword>
<keyword evidence="6 9" id="KW-0456">Lyase</keyword>
<evidence type="ECO:0000313" key="11">
    <source>
        <dbReference type="EMBL" id="RST59527.1"/>
    </source>
</evidence>
<dbReference type="OrthoDB" id="9803665at2"/>
<dbReference type="GO" id="GO:0004351">
    <property type="term" value="F:glutamate decarboxylase activity"/>
    <property type="evidence" value="ECO:0007669"/>
    <property type="project" value="UniProtKB-EC"/>
</dbReference>
<evidence type="ECO:0000256" key="5">
    <source>
        <dbReference type="ARBA" id="ARBA00022898"/>
    </source>
</evidence>
<evidence type="ECO:0000256" key="4">
    <source>
        <dbReference type="ARBA" id="ARBA00022793"/>
    </source>
</evidence>
<dbReference type="InterPro" id="IPR010107">
    <property type="entry name" value="Glutamate_decarboxylase"/>
</dbReference>
<dbReference type="NCBIfam" id="TIGR01788">
    <property type="entry name" value="Glu-decarb-GAD"/>
    <property type="match status" value="1"/>
</dbReference>
<dbReference type="Gene3D" id="4.10.280.50">
    <property type="match status" value="1"/>
</dbReference>
<evidence type="ECO:0000313" key="12">
    <source>
        <dbReference type="Proteomes" id="UP000287296"/>
    </source>
</evidence>
<evidence type="ECO:0000256" key="1">
    <source>
        <dbReference type="ARBA" id="ARBA00001933"/>
    </source>
</evidence>
<evidence type="ECO:0000256" key="9">
    <source>
        <dbReference type="RuleBase" id="RU000382"/>
    </source>
</evidence>
<evidence type="ECO:0000256" key="8">
    <source>
        <dbReference type="PIRSR" id="PIRSR602129-50"/>
    </source>
</evidence>
<name>A0A429X7X4_SIMTE</name>
<dbReference type="PANTHER" id="PTHR43321:SF3">
    <property type="entry name" value="GLUTAMATE DECARBOXYLASE"/>
    <property type="match status" value="1"/>
</dbReference>
<dbReference type="PANTHER" id="PTHR43321">
    <property type="entry name" value="GLUTAMATE DECARBOXYLASE"/>
    <property type="match status" value="1"/>
</dbReference>
<sequence length="536" mass="61357">MNRHYKTYIPFLNPFGPYPSINQTYSTPPHLYMGYQLPSPVQLTPKKTLRARTLWNPYYNLLRPTKRSSSQWRPLHHAQTITPHKISRNPLFFHHDKGHGPSFRIPDEGMLPENAYQIVHDEITFDGKPKLNLATFVTTWMESSADRIYAEAFNKNLIDKYEYQQTTAIEERCIRMIADLWHSPRPLNTMGASTTGSSEACMLGGLALKRRWQKARKKQGKPIDRPNIVFSSAVQIVWKKFANYWDIEPRYVNITPNHPYMDPEGVLAAVDENTIGVVSTFGVTYTGVYEPVEKIAKALDELQSRTGLDIPIHVDAASGGFIAPFLQPDLVWDFRLPRVKSINVSGHKYGLVYPGIGWIIWREAEDLPEDLIFNVSYLGGNFPTFTLSFSRPSAQVLLQYYKFLRLGKSGYYEVQRNSQLVARFLSNAIKTMGPFEVLTDGSDIPVLTWRLKEGYTSNWNLYNLSNQLLTFGWQVPAYPLPPDMENVTIMRVVVRNGFSMNLAHMFLKNFKQAVSSLDSLESPIPDHTNCDISIRH</sequence>
<dbReference type="Pfam" id="PF00282">
    <property type="entry name" value="Pyridoxal_deC"/>
    <property type="match status" value="1"/>
</dbReference>
<dbReference type="InterPro" id="IPR015421">
    <property type="entry name" value="PyrdxlP-dep_Trfase_major"/>
</dbReference>
<dbReference type="EMBL" id="QYTW02000010">
    <property type="protein sequence ID" value="RST59527.1"/>
    <property type="molecule type" value="Genomic_DNA"/>
</dbReference>
<dbReference type="GO" id="GO:0006538">
    <property type="term" value="P:L-glutamate catabolic process"/>
    <property type="evidence" value="ECO:0007669"/>
    <property type="project" value="TreeGrafter"/>
</dbReference>
<comment type="similarity">
    <text evidence="2 9">Belongs to the group II decarboxylase family.</text>
</comment>
<organism evidence="11 12">
    <name type="scientific">Siminovitchia terrae</name>
    <name type="common">Bacillus terrae</name>
    <dbReference type="NCBI Taxonomy" id="1914933"/>
    <lineage>
        <taxon>Bacteria</taxon>
        <taxon>Bacillati</taxon>
        <taxon>Bacillota</taxon>
        <taxon>Bacilli</taxon>
        <taxon>Bacillales</taxon>
        <taxon>Bacillaceae</taxon>
        <taxon>Siminovitchia</taxon>
    </lineage>
</organism>
<proteinExistence type="inferred from homology"/>
<evidence type="ECO:0000256" key="7">
    <source>
        <dbReference type="ARBA" id="ARBA00048868"/>
    </source>
</evidence>
<comment type="cofactor">
    <cofactor evidence="1 8 9">
        <name>pyridoxal 5'-phosphate</name>
        <dbReference type="ChEBI" id="CHEBI:597326"/>
    </cofactor>
</comment>
<dbReference type="FunFam" id="3.40.640.10:FF:000017">
    <property type="entry name" value="Glutamate decarboxylase"/>
    <property type="match status" value="1"/>
</dbReference>
<dbReference type="GO" id="GO:0005829">
    <property type="term" value="C:cytosol"/>
    <property type="evidence" value="ECO:0007669"/>
    <property type="project" value="TreeGrafter"/>
</dbReference>
<dbReference type="GO" id="GO:0030170">
    <property type="term" value="F:pyridoxal phosphate binding"/>
    <property type="evidence" value="ECO:0007669"/>
    <property type="project" value="InterPro"/>
</dbReference>
<evidence type="ECO:0000256" key="10">
    <source>
        <dbReference type="RuleBase" id="RU361171"/>
    </source>
</evidence>
<protein>
    <recommendedName>
        <fullName evidence="3 10">Glutamate decarboxylase</fullName>
        <ecNumber evidence="3 10">4.1.1.15</ecNumber>
    </recommendedName>
</protein>
<reference evidence="11 12" key="1">
    <citation type="submission" date="2018-12" db="EMBL/GenBank/DDBJ databases">
        <authorList>
            <person name="Sun L."/>
            <person name="Chen Z."/>
        </authorList>
    </citation>
    <scope>NUCLEOTIDE SEQUENCE [LARGE SCALE GENOMIC DNA]</scope>
    <source>
        <strain evidence="11 12">LMG 29736</strain>
    </source>
</reference>
<accession>A0A429X7X4</accession>
<dbReference type="AlphaFoldDB" id="A0A429X7X4"/>
<feature type="modified residue" description="N6-(pyridoxal phosphate)lysine" evidence="8">
    <location>
        <position position="348"/>
    </location>
</feature>
<dbReference type="Gene3D" id="3.90.1150.160">
    <property type="match status" value="1"/>
</dbReference>
<evidence type="ECO:0000256" key="2">
    <source>
        <dbReference type="ARBA" id="ARBA00009533"/>
    </source>
</evidence>
<dbReference type="SUPFAM" id="SSF53383">
    <property type="entry name" value="PLP-dependent transferases"/>
    <property type="match status" value="1"/>
</dbReference>
<dbReference type="InterPro" id="IPR015424">
    <property type="entry name" value="PyrdxlP-dep_Trfase"/>
</dbReference>
<dbReference type="EC" id="4.1.1.15" evidence="3 10"/>
<comment type="catalytic activity">
    <reaction evidence="7 10">
        <text>L-glutamate + H(+) = 4-aminobutanoate + CO2</text>
        <dbReference type="Rhea" id="RHEA:17785"/>
        <dbReference type="ChEBI" id="CHEBI:15378"/>
        <dbReference type="ChEBI" id="CHEBI:16526"/>
        <dbReference type="ChEBI" id="CHEBI:29985"/>
        <dbReference type="ChEBI" id="CHEBI:59888"/>
        <dbReference type="EC" id="4.1.1.15"/>
    </reaction>
</comment>
<keyword evidence="5 8" id="KW-0663">Pyridoxal phosphate</keyword>
<dbReference type="GO" id="GO:0004058">
    <property type="term" value="F:aromatic-L-amino-acid decarboxylase activity"/>
    <property type="evidence" value="ECO:0007669"/>
    <property type="project" value="UniProtKB-ARBA"/>
</dbReference>